<dbReference type="FunFam" id="1.20.1270.280:FF:000004">
    <property type="entry name" value="Cytoplasmic dynein heavy chain 2"/>
    <property type="match status" value="1"/>
</dbReference>
<dbReference type="GO" id="GO:0005858">
    <property type="term" value="C:axonemal dynein complex"/>
    <property type="evidence" value="ECO:0007669"/>
    <property type="project" value="TreeGrafter"/>
</dbReference>
<protein>
    <recommendedName>
        <fullName evidence="2">Dynein heavy chain C-terminal domain-containing protein</fullName>
    </recommendedName>
</protein>
<keyword evidence="4" id="KW-1185">Reference proteome</keyword>
<evidence type="ECO:0000259" key="2">
    <source>
        <dbReference type="Pfam" id="PF18199"/>
    </source>
</evidence>
<reference evidence="3" key="2">
    <citation type="submission" date="2025-09" db="UniProtKB">
        <authorList>
            <consortium name="Ensembl"/>
        </authorList>
    </citation>
    <scope>IDENTIFICATION</scope>
</reference>
<dbReference type="GeneTree" id="ENSGT00940000156103"/>
<dbReference type="InterPro" id="IPR026983">
    <property type="entry name" value="DHC"/>
</dbReference>
<dbReference type="InterPro" id="IPR041228">
    <property type="entry name" value="Dynein_C"/>
</dbReference>
<dbReference type="Pfam" id="PF18199">
    <property type="entry name" value="Dynein_C"/>
    <property type="match status" value="1"/>
</dbReference>
<feature type="compositionally biased region" description="Pro residues" evidence="1">
    <location>
        <begin position="9"/>
        <end position="18"/>
    </location>
</feature>
<proteinExistence type="predicted"/>
<accession>A0A3Q2CCL3</accession>
<dbReference type="Proteomes" id="UP000265020">
    <property type="component" value="Unassembled WGS sequence"/>
</dbReference>
<name>A0A3Q2CCL3_CYPVA</name>
<evidence type="ECO:0000313" key="3">
    <source>
        <dbReference type="Ensembl" id="ENSCVAP00000002638.1"/>
    </source>
</evidence>
<sequence>RTSLQIRSPGPPSRPSWPSPSTAAASTTSSTSGSSSPSWIFWLFSGKCDQILRLLHLFQLSFGLNIQDPLFRFFEREVKMGGKMLQEVRQDLSDVVQVCEGKKKQTNDLRTLISDLVKGVLPRSWCRYTVPSSMTVIQWVLDFSERIKQLQQISQAAASGGAKELKVQFVFRLKANQAVVVKVAAYGSALLLHPAQSTR</sequence>
<dbReference type="PANTHER" id="PTHR46532">
    <property type="entry name" value="MALE FERTILITY FACTOR KL5"/>
    <property type="match status" value="1"/>
</dbReference>
<feature type="compositionally biased region" description="Low complexity" evidence="1">
    <location>
        <begin position="19"/>
        <end position="35"/>
    </location>
</feature>
<dbReference type="STRING" id="28743.ENSCVAP00000002638"/>
<dbReference type="GO" id="GO:0045505">
    <property type="term" value="F:dynein intermediate chain binding"/>
    <property type="evidence" value="ECO:0007669"/>
    <property type="project" value="InterPro"/>
</dbReference>
<dbReference type="GO" id="GO:0007018">
    <property type="term" value="P:microtubule-based movement"/>
    <property type="evidence" value="ECO:0007669"/>
    <property type="project" value="InterPro"/>
</dbReference>
<dbReference type="GO" id="GO:0051959">
    <property type="term" value="F:dynein light intermediate chain binding"/>
    <property type="evidence" value="ECO:0007669"/>
    <property type="project" value="InterPro"/>
</dbReference>
<organism evidence="3 4">
    <name type="scientific">Cyprinodon variegatus</name>
    <name type="common">Sheepshead minnow</name>
    <dbReference type="NCBI Taxonomy" id="28743"/>
    <lineage>
        <taxon>Eukaryota</taxon>
        <taxon>Metazoa</taxon>
        <taxon>Chordata</taxon>
        <taxon>Craniata</taxon>
        <taxon>Vertebrata</taxon>
        <taxon>Euteleostomi</taxon>
        <taxon>Actinopterygii</taxon>
        <taxon>Neopterygii</taxon>
        <taxon>Teleostei</taxon>
        <taxon>Neoteleostei</taxon>
        <taxon>Acanthomorphata</taxon>
        <taxon>Ovalentaria</taxon>
        <taxon>Atherinomorphae</taxon>
        <taxon>Cyprinodontiformes</taxon>
        <taxon>Cyprinodontidae</taxon>
        <taxon>Cyprinodon</taxon>
    </lineage>
</organism>
<evidence type="ECO:0000313" key="4">
    <source>
        <dbReference type="Proteomes" id="UP000265020"/>
    </source>
</evidence>
<dbReference type="Ensembl" id="ENSCVAT00000011386.1">
    <property type="protein sequence ID" value="ENSCVAP00000002638.1"/>
    <property type="gene ID" value="ENSCVAG00000003759.1"/>
</dbReference>
<feature type="domain" description="Dynein heavy chain C-terminal" evidence="2">
    <location>
        <begin position="45"/>
        <end position="155"/>
    </location>
</feature>
<evidence type="ECO:0000256" key="1">
    <source>
        <dbReference type="SAM" id="MobiDB-lite"/>
    </source>
</evidence>
<dbReference type="Gene3D" id="1.20.1270.280">
    <property type="match status" value="1"/>
</dbReference>
<reference evidence="3" key="1">
    <citation type="submission" date="2025-08" db="UniProtKB">
        <authorList>
            <consortium name="Ensembl"/>
        </authorList>
    </citation>
    <scope>IDENTIFICATION</scope>
</reference>
<dbReference type="AlphaFoldDB" id="A0A3Q2CCL3"/>
<feature type="region of interest" description="Disordered" evidence="1">
    <location>
        <begin position="1"/>
        <end position="35"/>
    </location>
</feature>
<dbReference type="PANTHER" id="PTHR46532:SF13">
    <property type="entry name" value="CYTOPLASMIC DYNEIN 1 HEAVY CHAIN 1"/>
    <property type="match status" value="1"/>
</dbReference>